<feature type="transmembrane region" description="Helical" evidence="5">
    <location>
        <begin position="308"/>
        <end position="326"/>
    </location>
</feature>
<sequence>MSPCKAVSPEIGYVGSTSTKRLSQNGGVLILEPSSHGGEYHERLSTLELEIRAEEKSPQKIIFVSTEVLSAWVCKGVNNFFPPEFGFILSRNLNGTFGCEYHRGEDGEILAYDSWSFFKLKRIWKNLETSGICDEWMQFAIFISLRSIHTSDPYGWHAIFVGEMRKLYDQAIWDLRGMVWEVEAYQKNLGEFKPQFILLHDLARHISHSKEILDVALETLDSIIYSCSIFDEDHPTPAARIEWHSKDIQRQFYFAGKSLRSTKLRCISLSERLQNEINLAFNIVSQRDNEISLQMAQHSLTDNTMMKTVAIVSMIYLPGTFVSGLFGMNFFDFDRESIGVSHDIWIYWLVTVSLTLATIFVWLLWLNSESIRRLFIKLKSSRGY</sequence>
<dbReference type="Gene3D" id="1.20.58.340">
    <property type="entry name" value="Magnesium transport protein CorA, transmembrane region"/>
    <property type="match status" value="1"/>
</dbReference>
<dbReference type="RefSeq" id="XP_065957286.1">
    <property type="nucleotide sequence ID" value="XM_066099559.1"/>
</dbReference>
<name>A0A7T7BMN0_PENDI</name>
<evidence type="ECO:0000313" key="7">
    <source>
        <dbReference type="Proteomes" id="UP000595662"/>
    </source>
</evidence>
<dbReference type="Pfam" id="PF01544">
    <property type="entry name" value="CorA"/>
    <property type="match status" value="1"/>
</dbReference>
<dbReference type="PANTHER" id="PTHR46494">
    <property type="entry name" value="CORA FAMILY METAL ION TRANSPORTER (EUROFUNG)"/>
    <property type="match status" value="1"/>
</dbReference>
<dbReference type="GO" id="GO:0050897">
    <property type="term" value="F:cobalt ion binding"/>
    <property type="evidence" value="ECO:0007669"/>
    <property type="project" value="TreeGrafter"/>
</dbReference>
<dbReference type="EMBL" id="CP060777">
    <property type="protein sequence ID" value="QQK45395.1"/>
    <property type="molecule type" value="Genomic_DNA"/>
</dbReference>
<feature type="transmembrane region" description="Helical" evidence="5">
    <location>
        <begin position="346"/>
        <end position="366"/>
    </location>
</feature>
<proteinExistence type="predicted"/>
<dbReference type="InterPro" id="IPR045863">
    <property type="entry name" value="CorA_TM1_TM2"/>
</dbReference>
<keyword evidence="3 5" id="KW-1133">Transmembrane helix</keyword>
<dbReference type="InterPro" id="IPR002523">
    <property type="entry name" value="MgTranspt_CorA/ZnTranspt_ZntB"/>
</dbReference>
<evidence type="ECO:0000313" key="6">
    <source>
        <dbReference type="EMBL" id="QQK45395.1"/>
    </source>
</evidence>
<dbReference type="Proteomes" id="UP000595662">
    <property type="component" value="Chromosome 4"/>
</dbReference>
<dbReference type="VEuPathDB" id="FungiDB:PDIP_17910"/>
<dbReference type="AlphaFoldDB" id="A0A7T7BMN0"/>
<dbReference type="GeneID" id="26230114"/>
<dbReference type="SUPFAM" id="SSF144083">
    <property type="entry name" value="Magnesium transport protein CorA, transmembrane region"/>
    <property type="match status" value="1"/>
</dbReference>
<evidence type="ECO:0000256" key="3">
    <source>
        <dbReference type="ARBA" id="ARBA00022989"/>
    </source>
</evidence>
<gene>
    <name evidence="6" type="ORF">Pdw03_0293</name>
</gene>
<dbReference type="GO" id="GO:0015087">
    <property type="term" value="F:cobalt ion transmembrane transporter activity"/>
    <property type="evidence" value="ECO:0007669"/>
    <property type="project" value="TreeGrafter"/>
</dbReference>
<evidence type="ECO:0000256" key="2">
    <source>
        <dbReference type="ARBA" id="ARBA00022692"/>
    </source>
</evidence>
<keyword evidence="2 5" id="KW-0812">Transmembrane</keyword>
<reference evidence="6 7" key="1">
    <citation type="submission" date="2020-08" db="EMBL/GenBank/DDBJ databases">
        <title>The completed genome sequence of the pathogenic ascomycete fungus Penicillium digitatum.</title>
        <authorList>
            <person name="Wang M."/>
        </authorList>
    </citation>
    <scope>NUCLEOTIDE SEQUENCE [LARGE SCALE GENOMIC DNA]</scope>
    <source>
        <strain evidence="6 7">PdW03</strain>
    </source>
</reference>
<organism evidence="6 7">
    <name type="scientific">Penicillium digitatum</name>
    <name type="common">Green mold</name>
    <dbReference type="NCBI Taxonomy" id="36651"/>
    <lineage>
        <taxon>Eukaryota</taxon>
        <taxon>Fungi</taxon>
        <taxon>Dikarya</taxon>
        <taxon>Ascomycota</taxon>
        <taxon>Pezizomycotina</taxon>
        <taxon>Eurotiomycetes</taxon>
        <taxon>Eurotiomycetidae</taxon>
        <taxon>Eurotiales</taxon>
        <taxon>Aspergillaceae</taxon>
        <taxon>Penicillium</taxon>
    </lineage>
</organism>
<dbReference type="GO" id="GO:0015095">
    <property type="term" value="F:magnesium ion transmembrane transporter activity"/>
    <property type="evidence" value="ECO:0007669"/>
    <property type="project" value="TreeGrafter"/>
</dbReference>
<keyword evidence="4 5" id="KW-0472">Membrane</keyword>
<accession>A0A7T7BMN0</accession>
<protein>
    <submittedName>
        <fullName evidence="6">Magnesium transport protein CorA</fullName>
    </submittedName>
</protein>
<dbReference type="PANTHER" id="PTHR46494:SF1">
    <property type="entry name" value="CORA FAMILY METAL ION TRANSPORTER (EUROFUNG)"/>
    <property type="match status" value="1"/>
</dbReference>
<evidence type="ECO:0000256" key="5">
    <source>
        <dbReference type="SAM" id="Phobius"/>
    </source>
</evidence>
<evidence type="ECO:0000256" key="4">
    <source>
        <dbReference type="ARBA" id="ARBA00023136"/>
    </source>
</evidence>
<evidence type="ECO:0000256" key="1">
    <source>
        <dbReference type="ARBA" id="ARBA00004651"/>
    </source>
</evidence>
<dbReference type="GO" id="GO:0000287">
    <property type="term" value="F:magnesium ion binding"/>
    <property type="evidence" value="ECO:0007669"/>
    <property type="project" value="TreeGrafter"/>
</dbReference>
<dbReference type="GO" id="GO:0005886">
    <property type="term" value="C:plasma membrane"/>
    <property type="evidence" value="ECO:0007669"/>
    <property type="project" value="UniProtKB-SubCell"/>
</dbReference>
<comment type="subcellular location">
    <subcellularLocation>
        <location evidence="1">Cell membrane</location>
        <topology evidence="1">Multi-pass membrane protein</topology>
    </subcellularLocation>
</comment>